<reference evidence="2 3" key="1">
    <citation type="journal article" date="2019" name="Commun. Biol.">
        <title>The bagworm genome reveals a unique fibroin gene that provides high tensile strength.</title>
        <authorList>
            <person name="Kono N."/>
            <person name="Nakamura H."/>
            <person name="Ohtoshi R."/>
            <person name="Tomita M."/>
            <person name="Numata K."/>
            <person name="Arakawa K."/>
        </authorList>
    </citation>
    <scope>NUCLEOTIDE SEQUENCE [LARGE SCALE GENOMIC DNA]</scope>
</reference>
<gene>
    <name evidence="2" type="ORF">EVAR_74470_1</name>
</gene>
<organism evidence="2 3">
    <name type="scientific">Eumeta variegata</name>
    <name type="common">Bagworm moth</name>
    <name type="synonym">Eumeta japonica</name>
    <dbReference type="NCBI Taxonomy" id="151549"/>
    <lineage>
        <taxon>Eukaryota</taxon>
        <taxon>Metazoa</taxon>
        <taxon>Ecdysozoa</taxon>
        <taxon>Arthropoda</taxon>
        <taxon>Hexapoda</taxon>
        <taxon>Insecta</taxon>
        <taxon>Pterygota</taxon>
        <taxon>Neoptera</taxon>
        <taxon>Endopterygota</taxon>
        <taxon>Lepidoptera</taxon>
        <taxon>Glossata</taxon>
        <taxon>Ditrysia</taxon>
        <taxon>Tineoidea</taxon>
        <taxon>Psychidae</taxon>
        <taxon>Oiketicinae</taxon>
        <taxon>Eumeta</taxon>
    </lineage>
</organism>
<name>A0A4C1TCC2_EUMVA</name>
<dbReference type="EMBL" id="BGZK01000048">
    <property type="protein sequence ID" value="GBP11816.1"/>
    <property type="molecule type" value="Genomic_DNA"/>
</dbReference>
<sequence>MTKIRIQSLTGIGIRKDQNREPRQEGLEIENETKIVIAHMVKVRIKIMTGIGIRKDQNREPRQEGLEIENGSKIVIVTKQIPKLEPKLDQNRNKKKSELRARPASKAGSELEPI</sequence>
<comment type="caution">
    <text evidence="2">The sequence shown here is derived from an EMBL/GenBank/DDBJ whole genome shotgun (WGS) entry which is preliminary data.</text>
</comment>
<feature type="compositionally biased region" description="Basic and acidic residues" evidence="1">
    <location>
        <begin position="85"/>
        <end position="101"/>
    </location>
</feature>
<dbReference type="Proteomes" id="UP000299102">
    <property type="component" value="Unassembled WGS sequence"/>
</dbReference>
<feature type="region of interest" description="Disordered" evidence="1">
    <location>
        <begin position="85"/>
        <end position="114"/>
    </location>
</feature>
<keyword evidence="3" id="KW-1185">Reference proteome</keyword>
<proteinExistence type="predicted"/>
<evidence type="ECO:0000313" key="3">
    <source>
        <dbReference type="Proteomes" id="UP000299102"/>
    </source>
</evidence>
<evidence type="ECO:0000313" key="2">
    <source>
        <dbReference type="EMBL" id="GBP11816.1"/>
    </source>
</evidence>
<protein>
    <submittedName>
        <fullName evidence="2">Uncharacterized protein</fullName>
    </submittedName>
</protein>
<evidence type="ECO:0000256" key="1">
    <source>
        <dbReference type="SAM" id="MobiDB-lite"/>
    </source>
</evidence>
<dbReference type="AlphaFoldDB" id="A0A4C1TCC2"/>
<accession>A0A4C1TCC2</accession>